<evidence type="ECO:0000256" key="1">
    <source>
        <dbReference type="SAM" id="SignalP"/>
    </source>
</evidence>
<feature type="signal peptide" evidence="1">
    <location>
        <begin position="1"/>
        <end position="22"/>
    </location>
</feature>
<protein>
    <recommendedName>
        <fullName evidence="4">BTB domain-containing protein</fullName>
    </recommendedName>
</protein>
<reference evidence="2 3" key="1">
    <citation type="journal article" date="2022" name="G3 (Bethesda)">
        <title>Enemy or ally: a genomic approach to elucidate the lifestyle of Phyllosticta citrichinaensis.</title>
        <authorList>
            <person name="Buijs V.A."/>
            <person name="Groenewald J.Z."/>
            <person name="Haridas S."/>
            <person name="LaButti K.M."/>
            <person name="Lipzen A."/>
            <person name="Martin F.M."/>
            <person name="Barry K."/>
            <person name="Grigoriev I.V."/>
            <person name="Crous P.W."/>
            <person name="Seidl M.F."/>
        </authorList>
    </citation>
    <scope>NUCLEOTIDE SEQUENCE [LARGE SCALE GENOMIC DNA]</scope>
    <source>
        <strain evidence="2 3">CBS 129764</strain>
    </source>
</reference>
<evidence type="ECO:0008006" key="4">
    <source>
        <dbReference type="Google" id="ProtNLM"/>
    </source>
</evidence>
<gene>
    <name evidence="2" type="ORF">IWX90DRAFT_1930</name>
</gene>
<evidence type="ECO:0000313" key="2">
    <source>
        <dbReference type="EMBL" id="KAK8176912.1"/>
    </source>
</evidence>
<comment type="caution">
    <text evidence="2">The sequence shown here is derived from an EMBL/GenBank/DDBJ whole genome shotgun (WGS) entry which is preliminary data.</text>
</comment>
<evidence type="ECO:0000313" key="3">
    <source>
        <dbReference type="Proteomes" id="UP001456524"/>
    </source>
</evidence>
<proteinExistence type="predicted"/>
<feature type="chain" id="PRO_5045594479" description="BTB domain-containing protein" evidence="1">
    <location>
        <begin position="23"/>
        <end position="280"/>
    </location>
</feature>
<dbReference type="EMBL" id="JBBWUH010000001">
    <property type="protein sequence ID" value="KAK8176912.1"/>
    <property type="molecule type" value="Genomic_DNA"/>
</dbReference>
<dbReference type="Gene3D" id="3.30.710.10">
    <property type="entry name" value="Potassium Channel Kv1.1, Chain A"/>
    <property type="match status" value="1"/>
</dbReference>
<dbReference type="Proteomes" id="UP001456524">
    <property type="component" value="Unassembled WGS sequence"/>
</dbReference>
<dbReference type="InterPro" id="IPR011333">
    <property type="entry name" value="SKP1/BTB/POZ_sf"/>
</dbReference>
<accession>A0ABR1Y4Y2</accession>
<name>A0ABR1Y4Y2_9PEZI</name>
<sequence length="280" mass="31642">MKRLQCLALPVALVLLMPPTHRIRIPSTARLLFNGTREQRTSTFHISTIIGAFATKSFSASAACSSNECSLLTTASGRQPPPPSILTVYDPAIFKLLLRFLYHEEYPKGLDDSDPVVHAQLYAAAHFYRVDVLETLALFFFSAAVARLDRGTEQGRMRLADAIKPFMRRRRRLIVVSRTSSSMSLSRRLIVWSNRITLGWQFGERTLSETWPDLSGDPDLGGWIEPFESNAQNTSSAGPVVAISTSATWWSVPRIMEALWSLNDYYECLWDREEHTGDWE</sequence>
<keyword evidence="1" id="KW-0732">Signal</keyword>
<organism evidence="2 3">
    <name type="scientific">Phyllosticta citrichinensis</name>
    <dbReference type="NCBI Taxonomy" id="1130410"/>
    <lineage>
        <taxon>Eukaryota</taxon>
        <taxon>Fungi</taxon>
        <taxon>Dikarya</taxon>
        <taxon>Ascomycota</taxon>
        <taxon>Pezizomycotina</taxon>
        <taxon>Dothideomycetes</taxon>
        <taxon>Dothideomycetes incertae sedis</taxon>
        <taxon>Botryosphaeriales</taxon>
        <taxon>Phyllostictaceae</taxon>
        <taxon>Phyllosticta</taxon>
    </lineage>
</organism>
<keyword evidence="3" id="KW-1185">Reference proteome</keyword>